<organism evidence="1 2">
    <name type="scientific">Aeromonas sobria</name>
    <dbReference type="NCBI Taxonomy" id="646"/>
    <lineage>
        <taxon>Bacteria</taxon>
        <taxon>Pseudomonadati</taxon>
        <taxon>Pseudomonadota</taxon>
        <taxon>Gammaproteobacteria</taxon>
        <taxon>Aeromonadales</taxon>
        <taxon>Aeromonadaceae</taxon>
        <taxon>Aeromonas</taxon>
    </lineage>
</organism>
<accession>A0A1S2CYV4</accession>
<protein>
    <recommendedName>
        <fullName evidence="3">DUF3313 domain-containing protein</fullName>
    </recommendedName>
</protein>
<dbReference type="RefSeq" id="WP_042018430.1">
    <property type="nucleotide sequence ID" value="NZ_CDBW01000004.1"/>
</dbReference>
<evidence type="ECO:0008006" key="3">
    <source>
        <dbReference type="Google" id="ProtNLM"/>
    </source>
</evidence>
<dbReference type="Proteomes" id="UP000179934">
    <property type="component" value="Unassembled WGS sequence"/>
</dbReference>
<proteinExistence type="predicted"/>
<dbReference type="GeneID" id="58920812"/>
<evidence type="ECO:0000313" key="2">
    <source>
        <dbReference type="Proteomes" id="UP000179934"/>
    </source>
</evidence>
<dbReference type="InterPro" id="IPR021747">
    <property type="entry name" value="DUF3313"/>
</dbReference>
<comment type="caution">
    <text evidence="1">The sequence shown here is derived from an EMBL/GenBank/DDBJ whole genome shotgun (WGS) entry which is preliminary data.</text>
</comment>
<dbReference type="OrthoDB" id="6192874at2"/>
<evidence type="ECO:0000313" key="1">
    <source>
        <dbReference type="EMBL" id="OHY93892.1"/>
    </source>
</evidence>
<dbReference type="STRING" id="646.BJD16_11395"/>
<dbReference type="PROSITE" id="PS51257">
    <property type="entry name" value="PROKAR_LIPOPROTEIN"/>
    <property type="match status" value="1"/>
</dbReference>
<gene>
    <name evidence="1" type="ORF">BJD16_11395</name>
</gene>
<dbReference type="Pfam" id="PF11769">
    <property type="entry name" value="DUF3313"/>
    <property type="match status" value="1"/>
</dbReference>
<dbReference type="EMBL" id="MKFU01000008">
    <property type="protein sequence ID" value="OHY93892.1"/>
    <property type="molecule type" value="Genomic_DNA"/>
</dbReference>
<sequence length="221" mass="24748">MKKVVMVAVAAALLGGCAVKDQVSYSLQSLQTVPFSAFQPSESNPNQRVYKEPGVDLRQYNEVLLDPLQFIRQENGQWYLLTANEQNQIGRYYHDKFQSELIKHGVKIATAPGPKVMRIQAAVTNFDLTRPDPKLRDLLPAKIAINVTREVIGKEPYLLKVGSMAQLLDSQSGKLLVRVMDARESPDTTHKDSPITAEEMEKMIDQWAANRAKQLADNIGK</sequence>
<reference evidence="1 2" key="1">
    <citation type="submission" date="2016-09" db="EMBL/GenBank/DDBJ databases">
        <title>Draft Genome Sequence of Aeromonas sobria Strain 08005, Isolated from Sick Rana catesbeiana.</title>
        <authorList>
            <person name="Yang Q."/>
        </authorList>
    </citation>
    <scope>NUCLEOTIDE SEQUENCE [LARGE SCALE GENOMIC DNA]</scope>
    <source>
        <strain evidence="1 2">08005</strain>
    </source>
</reference>
<name>A0A1S2CYV4_AERSO</name>
<dbReference type="AlphaFoldDB" id="A0A1S2CYV4"/>